<dbReference type="Proteomes" id="UP000192639">
    <property type="component" value="Unassembled WGS sequence"/>
</dbReference>
<gene>
    <name evidence="12" type="primary">ERD2</name>
    <name evidence="12" type="ORF">ECANGB1_1585</name>
</gene>
<comment type="subcellular location">
    <subcellularLocation>
        <location evidence="1 11">Endoplasmic reticulum membrane</location>
        <topology evidence="1 11">Multi-pass membrane protein</topology>
    </subcellularLocation>
</comment>
<evidence type="ECO:0000313" key="12">
    <source>
        <dbReference type="EMBL" id="ORD93764.1"/>
    </source>
</evidence>
<organism evidence="12 13">
    <name type="scientific">Enterospora canceri</name>
    <dbReference type="NCBI Taxonomy" id="1081671"/>
    <lineage>
        <taxon>Eukaryota</taxon>
        <taxon>Fungi</taxon>
        <taxon>Fungi incertae sedis</taxon>
        <taxon>Microsporidia</taxon>
        <taxon>Enterocytozoonidae</taxon>
        <taxon>Enterospora</taxon>
    </lineage>
</organism>
<keyword evidence="6" id="KW-0931">ER-Golgi transport</keyword>
<keyword evidence="4 11" id="KW-0812">Transmembrane</keyword>
<dbReference type="InterPro" id="IPR000133">
    <property type="entry name" value="ER_ret_rcpt"/>
</dbReference>
<comment type="similarity">
    <text evidence="2 11">Belongs to the ERD2 family.</text>
</comment>
<evidence type="ECO:0000313" key="13">
    <source>
        <dbReference type="Proteomes" id="UP000192639"/>
    </source>
</evidence>
<dbReference type="AlphaFoldDB" id="A0A1Y1S6G0"/>
<evidence type="ECO:0000256" key="1">
    <source>
        <dbReference type="ARBA" id="ARBA00004477"/>
    </source>
</evidence>
<feature type="transmembrane region" description="Helical" evidence="11">
    <location>
        <begin position="73"/>
        <end position="95"/>
    </location>
</feature>
<evidence type="ECO:0000256" key="7">
    <source>
        <dbReference type="ARBA" id="ARBA00022927"/>
    </source>
</evidence>
<protein>
    <recommendedName>
        <fullName evidence="11">ER lumen protein-retaining receptor</fullName>
    </recommendedName>
</protein>
<evidence type="ECO:0000256" key="6">
    <source>
        <dbReference type="ARBA" id="ARBA00022892"/>
    </source>
</evidence>
<dbReference type="GO" id="GO:0046923">
    <property type="term" value="F:ER retention sequence binding"/>
    <property type="evidence" value="ECO:0007669"/>
    <property type="project" value="InterPro"/>
</dbReference>
<evidence type="ECO:0000256" key="4">
    <source>
        <dbReference type="ARBA" id="ARBA00022692"/>
    </source>
</evidence>
<dbReference type="PANTHER" id="PTHR10585">
    <property type="entry name" value="ER LUMEN PROTEIN RETAINING RECEPTOR"/>
    <property type="match status" value="1"/>
</dbReference>
<keyword evidence="3 11" id="KW-0813">Transport</keyword>
<proteinExistence type="inferred from homology"/>
<keyword evidence="10 11" id="KW-0675">Receptor</keyword>
<dbReference type="PROSITE" id="PS00952">
    <property type="entry name" value="ER_LUMEN_RECEPTOR_2"/>
    <property type="match status" value="1"/>
</dbReference>
<dbReference type="Pfam" id="PF00810">
    <property type="entry name" value="ER_lumen_recept"/>
    <property type="match status" value="1"/>
</dbReference>
<keyword evidence="5 11" id="KW-0256">Endoplasmic reticulum</keyword>
<comment type="caution">
    <text evidence="11">Lacks conserved residue(s) required for the propagation of feature annotation.</text>
</comment>
<evidence type="ECO:0000256" key="3">
    <source>
        <dbReference type="ARBA" id="ARBA00022448"/>
    </source>
</evidence>
<feature type="transmembrane region" description="Helical" evidence="11">
    <location>
        <begin position="165"/>
        <end position="184"/>
    </location>
</feature>
<sequence>MLTNLFRFLGDALMVISRVFLLHKVWNSRSVSGLSLKTQAVYLLVYLCRYVDIRRIKYVNRSLGRLAINYLQIYNTTFKIFLTAYQLYVCYLIGIRYRKSYYGRFDSFPITVLVGASCLIALIISSRLFFIEDFLYTLSLILEAVAILPQLVMTQESEDCESMTSKYIFFLGLYRLNYLIYFVIRKMAGETVDMLMIFTSLIQTALYVDFFKVYYNYCINKGNNFKSMIKN</sequence>
<evidence type="ECO:0000256" key="2">
    <source>
        <dbReference type="ARBA" id="ARBA00010120"/>
    </source>
</evidence>
<feature type="transmembrane region" description="Helical" evidence="11">
    <location>
        <begin position="134"/>
        <end position="153"/>
    </location>
</feature>
<dbReference type="GO" id="GO:0016192">
    <property type="term" value="P:vesicle-mediated transport"/>
    <property type="evidence" value="ECO:0007669"/>
    <property type="project" value="UniProtKB-KW"/>
</dbReference>
<evidence type="ECO:0000256" key="11">
    <source>
        <dbReference type="RuleBase" id="RU000634"/>
    </source>
</evidence>
<feature type="transmembrane region" description="Helical" evidence="11">
    <location>
        <begin position="107"/>
        <end position="128"/>
    </location>
</feature>
<name>A0A1Y1S6G0_9MICR</name>
<dbReference type="PRINTS" id="PR00660">
    <property type="entry name" value="ERLUMENR"/>
</dbReference>
<keyword evidence="13" id="KW-1185">Reference proteome</keyword>
<dbReference type="GO" id="GO:0006621">
    <property type="term" value="P:protein retention in ER lumen"/>
    <property type="evidence" value="ECO:0007669"/>
    <property type="project" value="InterPro"/>
</dbReference>
<keyword evidence="9 11" id="KW-0472">Membrane</keyword>
<keyword evidence="7 11" id="KW-0653">Protein transport</keyword>
<feature type="transmembrane region" description="Helical" evidence="11">
    <location>
        <begin position="196"/>
        <end position="215"/>
    </location>
</feature>
<accession>A0A1Y1S6G0</accession>
<evidence type="ECO:0000256" key="5">
    <source>
        <dbReference type="ARBA" id="ARBA00022824"/>
    </source>
</evidence>
<evidence type="ECO:0000256" key="10">
    <source>
        <dbReference type="ARBA" id="ARBA00023170"/>
    </source>
</evidence>
<evidence type="ECO:0000256" key="8">
    <source>
        <dbReference type="ARBA" id="ARBA00022989"/>
    </source>
</evidence>
<reference evidence="12 13" key="1">
    <citation type="journal article" date="2017" name="Environ. Microbiol.">
        <title>Decay of the glycolytic pathway and adaptation to intranuclear parasitism within Enterocytozoonidae microsporidia.</title>
        <authorList>
            <person name="Wiredu Boakye D."/>
            <person name="Jaroenlak P."/>
            <person name="Prachumwat A."/>
            <person name="Williams T.A."/>
            <person name="Bateman K.S."/>
            <person name="Itsathitphaisarn O."/>
            <person name="Sritunyalucksana K."/>
            <person name="Paszkiewicz K.H."/>
            <person name="Moore K.A."/>
            <person name="Stentiford G.D."/>
            <person name="Williams B.A."/>
        </authorList>
    </citation>
    <scope>NUCLEOTIDE SEQUENCE [LARGE SCALE GENOMIC DNA]</scope>
    <source>
        <strain evidence="12 13">GB1</strain>
    </source>
</reference>
<comment type="caution">
    <text evidence="12">The sequence shown here is derived from an EMBL/GenBank/DDBJ whole genome shotgun (WGS) entry which is preliminary data.</text>
</comment>
<dbReference type="GO" id="GO:0005789">
    <property type="term" value="C:endoplasmic reticulum membrane"/>
    <property type="evidence" value="ECO:0007669"/>
    <property type="project" value="UniProtKB-SubCell"/>
</dbReference>
<evidence type="ECO:0000256" key="9">
    <source>
        <dbReference type="ARBA" id="ARBA00023136"/>
    </source>
</evidence>
<dbReference type="GO" id="GO:0015031">
    <property type="term" value="P:protein transport"/>
    <property type="evidence" value="ECO:0007669"/>
    <property type="project" value="UniProtKB-KW"/>
</dbReference>
<dbReference type="EMBL" id="LWDP01000050">
    <property type="protein sequence ID" value="ORD93764.1"/>
    <property type="molecule type" value="Genomic_DNA"/>
</dbReference>
<dbReference type="VEuPathDB" id="MicrosporidiaDB:ECANGB1_1585"/>
<dbReference type="OrthoDB" id="7694678at2759"/>
<keyword evidence="8 11" id="KW-1133">Transmembrane helix</keyword>